<gene>
    <name evidence="2" type="ORF">FB471_0515</name>
</gene>
<reference evidence="2 3" key="1">
    <citation type="submission" date="2019-06" db="EMBL/GenBank/DDBJ databases">
        <title>Sequencing the genomes of 1000 actinobacteria strains.</title>
        <authorList>
            <person name="Klenk H.-P."/>
        </authorList>
    </citation>
    <scope>NUCLEOTIDE SEQUENCE [LARGE SCALE GENOMIC DNA]</scope>
    <source>
        <strain evidence="2 3">DSM 45679</strain>
    </source>
</reference>
<dbReference type="Proteomes" id="UP000320876">
    <property type="component" value="Unassembled WGS sequence"/>
</dbReference>
<protein>
    <submittedName>
        <fullName evidence="2">Uncharacterized protein</fullName>
    </submittedName>
</protein>
<evidence type="ECO:0000313" key="2">
    <source>
        <dbReference type="EMBL" id="TQJ00864.1"/>
    </source>
</evidence>
<feature type="region of interest" description="Disordered" evidence="1">
    <location>
        <begin position="1"/>
        <end position="50"/>
    </location>
</feature>
<accession>A0A542DCS4</accession>
<name>A0A542DCS4_AMYCI</name>
<organism evidence="2 3">
    <name type="scientific">Amycolatopsis cihanbeyliensis</name>
    <dbReference type="NCBI Taxonomy" id="1128664"/>
    <lineage>
        <taxon>Bacteria</taxon>
        <taxon>Bacillati</taxon>
        <taxon>Actinomycetota</taxon>
        <taxon>Actinomycetes</taxon>
        <taxon>Pseudonocardiales</taxon>
        <taxon>Pseudonocardiaceae</taxon>
        <taxon>Amycolatopsis</taxon>
    </lineage>
</organism>
<evidence type="ECO:0000313" key="3">
    <source>
        <dbReference type="Proteomes" id="UP000320876"/>
    </source>
</evidence>
<keyword evidence="3" id="KW-1185">Reference proteome</keyword>
<sequence>MGSGDQSTTLPRAEPGREHGAAAADGGRWGIPSPRVEDEEFEPTIIRGRE</sequence>
<comment type="caution">
    <text evidence="2">The sequence shown here is derived from an EMBL/GenBank/DDBJ whole genome shotgun (WGS) entry which is preliminary data.</text>
</comment>
<proteinExistence type="predicted"/>
<evidence type="ECO:0000256" key="1">
    <source>
        <dbReference type="SAM" id="MobiDB-lite"/>
    </source>
</evidence>
<dbReference type="EMBL" id="VFML01000001">
    <property type="protein sequence ID" value="TQJ00864.1"/>
    <property type="molecule type" value="Genomic_DNA"/>
</dbReference>
<dbReference type="AlphaFoldDB" id="A0A542DCS4"/>
<feature type="compositionally biased region" description="Polar residues" evidence="1">
    <location>
        <begin position="1"/>
        <end position="10"/>
    </location>
</feature>